<feature type="domain" description="N-acetyltransferase" evidence="3">
    <location>
        <begin position="1"/>
        <end position="139"/>
    </location>
</feature>
<dbReference type="PROSITE" id="PS51186">
    <property type="entry name" value="GNAT"/>
    <property type="match status" value="1"/>
</dbReference>
<evidence type="ECO:0000313" key="4">
    <source>
        <dbReference type="EMBL" id="NKY22288.1"/>
    </source>
</evidence>
<dbReference type="GO" id="GO:0008080">
    <property type="term" value="F:N-acetyltransferase activity"/>
    <property type="evidence" value="ECO:0007669"/>
    <property type="project" value="InterPro"/>
</dbReference>
<evidence type="ECO:0000256" key="1">
    <source>
        <dbReference type="ARBA" id="ARBA00022679"/>
    </source>
</evidence>
<evidence type="ECO:0000256" key="2">
    <source>
        <dbReference type="ARBA" id="ARBA00023315"/>
    </source>
</evidence>
<dbReference type="Pfam" id="PF13508">
    <property type="entry name" value="Acetyltransf_7"/>
    <property type="match status" value="1"/>
</dbReference>
<name>A0A7X6KUL3_9CELL</name>
<dbReference type="EMBL" id="JAAXOX010000002">
    <property type="protein sequence ID" value="NKY22288.1"/>
    <property type="molecule type" value="Genomic_DNA"/>
</dbReference>
<proteinExistence type="predicted"/>
<keyword evidence="2" id="KW-0012">Acyltransferase</keyword>
<evidence type="ECO:0000259" key="3">
    <source>
        <dbReference type="PROSITE" id="PS51186"/>
    </source>
</evidence>
<sequence length="139" mass="15085">MTDIWRLEDRLPSPAEHRRLAESVGWHAAFDWASQPASLAGSTLGVVAVDRDGTAIGMARVVGDGVKYFYVQDVVVDPAEQGRGIGRAILDRVLLRVRELAPAPPFVALFATTDGMPLYRSLGFEAGDMVGMFQVIDRG</sequence>
<dbReference type="InterPro" id="IPR045039">
    <property type="entry name" value="NSI-like"/>
</dbReference>
<keyword evidence="1 4" id="KW-0808">Transferase</keyword>
<dbReference type="Proteomes" id="UP000581206">
    <property type="component" value="Unassembled WGS sequence"/>
</dbReference>
<keyword evidence="5" id="KW-1185">Reference proteome</keyword>
<comment type="caution">
    <text evidence="4">The sequence shown here is derived from an EMBL/GenBank/DDBJ whole genome shotgun (WGS) entry which is preliminary data.</text>
</comment>
<organism evidence="4 5">
    <name type="scientific">Cellulomonas denverensis</name>
    <dbReference type="NCBI Taxonomy" id="264297"/>
    <lineage>
        <taxon>Bacteria</taxon>
        <taxon>Bacillati</taxon>
        <taxon>Actinomycetota</taxon>
        <taxon>Actinomycetes</taxon>
        <taxon>Micrococcales</taxon>
        <taxon>Cellulomonadaceae</taxon>
        <taxon>Cellulomonas</taxon>
    </lineage>
</organism>
<dbReference type="Gene3D" id="3.40.630.30">
    <property type="match status" value="1"/>
</dbReference>
<dbReference type="CDD" id="cd04301">
    <property type="entry name" value="NAT_SF"/>
    <property type="match status" value="1"/>
</dbReference>
<evidence type="ECO:0000313" key="5">
    <source>
        <dbReference type="Proteomes" id="UP000581206"/>
    </source>
</evidence>
<dbReference type="PANTHER" id="PTHR43626">
    <property type="entry name" value="ACYL-COA N-ACYLTRANSFERASE"/>
    <property type="match status" value="1"/>
</dbReference>
<dbReference type="SUPFAM" id="SSF55729">
    <property type="entry name" value="Acyl-CoA N-acyltransferases (Nat)"/>
    <property type="match status" value="1"/>
</dbReference>
<dbReference type="AlphaFoldDB" id="A0A7X6KUL3"/>
<reference evidence="4 5" key="1">
    <citation type="submission" date="2020-04" db="EMBL/GenBank/DDBJ databases">
        <title>MicrobeNet Type strains.</title>
        <authorList>
            <person name="Nicholson A.C."/>
        </authorList>
    </citation>
    <scope>NUCLEOTIDE SEQUENCE [LARGE SCALE GENOMIC DNA]</scope>
    <source>
        <strain evidence="4 5">ATCC BAA-788</strain>
    </source>
</reference>
<dbReference type="InterPro" id="IPR016181">
    <property type="entry name" value="Acyl_CoA_acyltransferase"/>
</dbReference>
<dbReference type="InterPro" id="IPR000182">
    <property type="entry name" value="GNAT_dom"/>
</dbReference>
<gene>
    <name evidence="4" type="ORF">HGA03_06365</name>
</gene>
<protein>
    <submittedName>
        <fullName evidence="4">GNAT family N-acetyltransferase</fullName>
    </submittedName>
</protein>
<accession>A0A7X6KUL3</accession>
<dbReference type="RefSeq" id="WP_168629386.1">
    <property type="nucleotide sequence ID" value="NZ_BONL01000012.1"/>
</dbReference>
<dbReference type="GO" id="GO:0005737">
    <property type="term" value="C:cytoplasm"/>
    <property type="evidence" value="ECO:0007669"/>
    <property type="project" value="TreeGrafter"/>
</dbReference>
<dbReference type="PANTHER" id="PTHR43626:SF4">
    <property type="entry name" value="GCN5-RELATED N-ACETYLTRANSFERASE 2, CHLOROPLASTIC"/>
    <property type="match status" value="1"/>
</dbReference>